<keyword evidence="1" id="KW-0732">Signal</keyword>
<organism evidence="2 3">
    <name type="scientific">Polarella glacialis</name>
    <name type="common">Dinoflagellate</name>
    <dbReference type="NCBI Taxonomy" id="89957"/>
    <lineage>
        <taxon>Eukaryota</taxon>
        <taxon>Sar</taxon>
        <taxon>Alveolata</taxon>
        <taxon>Dinophyceae</taxon>
        <taxon>Suessiales</taxon>
        <taxon>Suessiaceae</taxon>
        <taxon>Polarella</taxon>
    </lineage>
</organism>
<feature type="signal peptide" evidence="1">
    <location>
        <begin position="1"/>
        <end position="20"/>
    </location>
</feature>
<keyword evidence="3" id="KW-1185">Reference proteome</keyword>
<accession>A0A813FCA3</accession>
<proteinExistence type="predicted"/>
<protein>
    <submittedName>
        <fullName evidence="2">Uncharacterized protein</fullName>
    </submittedName>
</protein>
<name>A0A813FCA3_POLGL</name>
<feature type="chain" id="PRO_5032921341" evidence="1">
    <location>
        <begin position="21"/>
        <end position="115"/>
    </location>
</feature>
<dbReference type="EMBL" id="CAJNNV010025087">
    <property type="protein sequence ID" value="CAE8612134.1"/>
    <property type="molecule type" value="Genomic_DNA"/>
</dbReference>
<reference evidence="2" key="1">
    <citation type="submission" date="2021-02" db="EMBL/GenBank/DDBJ databases">
        <authorList>
            <person name="Dougan E. K."/>
            <person name="Rhodes N."/>
            <person name="Thang M."/>
            <person name="Chan C."/>
        </authorList>
    </citation>
    <scope>NUCLEOTIDE SEQUENCE</scope>
</reference>
<gene>
    <name evidence="2" type="ORF">PGLA1383_LOCUS29934</name>
</gene>
<evidence type="ECO:0000313" key="3">
    <source>
        <dbReference type="Proteomes" id="UP000654075"/>
    </source>
</evidence>
<dbReference type="AlphaFoldDB" id="A0A813FCA3"/>
<sequence length="115" mass="12534">MVGKLLNIIVLGHAVNLAILATLRAPTLQAPTWILTDQIAQCEYSAMAEVMQYPANHSAGESLPLPEPCVLPSVTGFVPFTSRRFQQNLAYIVPELMQQMIVTGHVNRAADPGHK</sequence>
<evidence type="ECO:0000313" key="2">
    <source>
        <dbReference type="EMBL" id="CAE8612134.1"/>
    </source>
</evidence>
<comment type="caution">
    <text evidence="2">The sequence shown here is derived from an EMBL/GenBank/DDBJ whole genome shotgun (WGS) entry which is preliminary data.</text>
</comment>
<dbReference type="Proteomes" id="UP000654075">
    <property type="component" value="Unassembled WGS sequence"/>
</dbReference>
<evidence type="ECO:0000256" key="1">
    <source>
        <dbReference type="SAM" id="SignalP"/>
    </source>
</evidence>